<feature type="region of interest" description="Disordered" evidence="2">
    <location>
        <begin position="1"/>
        <end position="28"/>
    </location>
</feature>
<dbReference type="SUPFAM" id="SSF47473">
    <property type="entry name" value="EF-hand"/>
    <property type="match status" value="1"/>
</dbReference>
<dbReference type="PANTHER" id="PTHR46763:SF1">
    <property type="entry name" value="DYNEIN REGULATORY COMPLEX PROTEIN 8"/>
    <property type="match status" value="1"/>
</dbReference>
<comment type="caution">
    <text evidence="4">The sequence shown here is derived from an EMBL/GenBank/DDBJ whole genome shotgun (WGS) entry which is preliminary data.</text>
</comment>
<organism evidence="4 5">
    <name type="scientific">Pinctada imbricata</name>
    <name type="common">Atlantic pearl-oyster</name>
    <name type="synonym">Pinctada martensii</name>
    <dbReference type="NCBI Taxonomy" id="66713"/>
    <lineage>
        <taxon>Eukaryota</taxon>
        <taxon>Metazoa</taxon>
        <taxon>Spiralia</taxon>
        <taxon>Lophotrochozoa</taxon>
        <taxon>Mollusca</taxon>
        <taxon>Bivalvia</taxon>
        <taxon>Autobranchia</taxon>
        <taxon>Pteriomorphia</taxon>
        <taxon>Pterioida</taxon>
        <taxon>Pterioidea</taxon>
        <taxon>Pteriidae</taxon>
        <taxon>Pinctada</taxon>
    </lineage>
</organism>
<gene>
    <name evidence="4" type="ORF">FSP39_018047</name>
</gene>
<evidence type="ECO:0000256" key="1">
    <source>
        <dbReference type="ARBA" id="ARBA00022737"/>
    </source>
</evidence>
<dbReference type="SMART" id="SM00054">
    <property type="entry name" value="EFh"/>
    <property type="match status" value="1"/>
</dbReference>
<reference evidence="4" key="1">
    <citation type="submission" date="2019-08" db="EMBL/GenBank/DDBJ databases">
        <title>The improved chromosome-level genome for the pearl oyster Pinctada fucata martensii using PacBio sequencing and Hi-C.</title>
        <authorList>
            <person name="Zheng Z."/>
        </authorList>
    </citation>
    <scope>NUCLEOTIDE SEQUENCE</scope>
    <source>
        <strain evidence="4">ZZ-2019</strain>
        <tissue evidence="4">Adductor muscle</tissue>
    </source>
</reference>
<evidence type="ECO:0000313" key="5">
    <source>
        <dbReference type="Proteomes" id="UP001186944"/>
    </source>
</evidence>
<dbReference type="InterPro" id="IPR002048">
    <property type="entry name" value="EF_hand_dom"/>
</dbReference>
<sequence length="152" mass="17504">MTEGVDRLKGREEEGRREGKKGGRRGREVGTIIRSLGCCPSEAELHDMLAEIEEEEPTGYIRFEKFLPMMTKTLMERRYKPSPEDVLLKAFQVLDTDGKGYLTQDELVKYMQDDGEPFQQEELEEMLSAAVDPEKGTILYRDYVSRMAVEET</sequence>
<evidence type="ECO:0000259" key="3">
    <source>
        <dbReference type="PROSITE" id="PS50222"/>
    </source>
</evidence>
<dbReference type="InterPro" id="IPR011992">
    <property type="entry name" value="EF-hand-dom_pair"/>
</dbReference>
<dbReference type="EMBL" id="VSWD01000009">
    <property type="protein sequence ID" value="KAK3093607.1"/>
    <property type="molecule type" value="Genomic_DNA"/>
</dbReference>
<accession>A0AA88XXB7</accession>
<proteinExistence type="predicted"/>
<keyword evidence="5" id="KW-1185">Reference proteome</keyword>
<dbReference type="AlphaFoldDB" id="A0AA88XXB7"/>
<dbReference type="Proteomes" id="UP001186944">
    <property type="component" value="Unassembled WGS sequence"/>
</dbReference>
<dbReference type="GO" id="GO:0005509">
    <property type="term" value="F:calcium ion binding"/>
    <property type="evidence" value="ECO:0007669"/>
    <property type="project" value="InterPro"/>
</dbReference>
<keyword evidence="1" id="KW-0677">Repeat</keyword>
<protein>
    <recommendedName>
        <fullName evidence="3">EF-hand domain-containing protein</fullName>
    </recommendedName>
</protein>
<dbReference type="PANTHER" id="PTHR46763">
    <property type="entry name" value="DYNEIN REGULATORY COMPLEX PROTEIN 8"/>
    <property type="match status" value="1"/>
</dbReference>
<evidence type="ECO:0000313" key="4">
    <source>
        <dbReference type="EMBL" id="KAK3093607.1"/>
    </source>
</evidence>
<dbReference type="GO" id="GO:0043226">
    <property type="term" value="C:organelle"/>
    <property type="evidence" value="ECO:0007669"/>
    <property type="project" value="UniProtKB-ARBA"/>
</dbReference>
<dbReference type="PROSITE" id="PS50222">
    <property type="entry name" value="EF_HAND_2"/>
    <property type="match status" value="1"/>
</dbReference>
<dbReference type="CDD" id="cd00051">
    <property type="entry name" value="EFh"/>
    <property type="match status" value="1"/>
</dbReference>
<dbReference type="Gene3D" id="1.10.238.10">
    <property type="entry name" value="EF-hand"/>
    <property type="match status" value="2"/>
</dbReference>
<name>A0AA88XXB7_PINIB</name>
<dbReference type="Pfam" id="PF13499">
    <property type="entry name" value="EF-hand_7"/>
    <property type="match status" value="1"/>
</dbReference>
<evidence type="ECO:0000256" key="2">
    <source>
        <dbReference type="SAM" id="MobiDB-lite"/>
    </source>
</evidence>
<feature type="domain" description="EF-hand" evidence="3">
    <location>
        <begin position="82"/>
        <end position="117"/>
    </location>
</feature>
<dbReference type="FunFam" id="1.10.238.10:FF:000178">
    <property type="entry name" value="Calmodulin-2 A"/>
    <property type="match status" value="1"/>
</dbReference>